<comment type="pathway">
    <text evidence="1">Cofactor biosynthesis; adenosylcobalamin biosynthesis.</text>
</comment>
<evidence type="ECO:0000313" key="7">
    <source>
        <dbReference type="EMBL" id="MDT0681341.1"/>
    </source>
</evidence>
<dbReference type="Pfam" id="PF02570">
    <property type="entry name" value="CbiC"/>
    <property type="match status" value="2"/>
</dbReference>
<evidence type="ECO:0000256" key="5">
    <source>
        <dbReference type="SAM" id="MobiDB-lite"/>
    </source>
</evidence>
<keyword evidence="3" id="KW-0169">Cobalamin biosynthesis</keyword>
<feature type="domain" description="Cobalamin biosynthesis precorrin-8X methylmutase CobH/CbiC" evidence="6">
    <location>
        <begin position="425"/>
        <end position="506"/>
    </location>
</feature>
<reference evidence="7 8" key="1">
    <citation type="submission" date="2023-09" db="EMBL/GenBank/DDBJ databases">
        <authorList>
            <person name="Rey-Velasco X."/>
        </authorList>
    </citation>
    <scope>NUCLEOTIDE SEQUENCE [LARGE SCALE GENOMIC DNA]</scope>
    <source>
        <strain evidence="7 8">F158</strain>
    </source>
</reference>
<dbReference type="Gene3D" id="3.40.50.10230">
    <property type="entry name" value="Cobalamin biosynthesis CobH/CbiC, precorrin-8X methylmutase"/>
    <property type="match status" value="2"/>
</dbReference>
<evidence type="ECO:0000259" key="6">
    <source>
        <dbReference type="Pfam" id="PF02570"/>
    </source>
</evidence>
<dbReference type="SUPFAM" id="SSF63965">
    <property type="entry name" value="Precorrin-8X methylmutase CbiC/CobH"/>
    <property type="match status" value="1"/>
</dbReference>
<evidence type="ECO:0000256" key="1">
    <source>
        <dbReference type="ARBA" id="ARBA00004953"/>
    </source>
</evidence>
<feature type="region of interest" description="Disordered" evidence="5">
    <location>
        <begin position="141"/>
        <end position="160"/>
    </location>
</feature>
<dbReference type="EMBL" id="JAVRHL010000001">
    <property type="protein sequence ID" value="MDT0681341.1"/>
    <property type="molecule type" value="Genomic_DNA"/>
</dbReference>
<evidence type="ECO:0000256" key="3">
    <source>
        <dbReference type="ARBA" id="ARBA00022573"/>
    </source>
</evidence>
<keyword evidence="4 7" id="KW-0413">Isomerase</keyword>
<feature type="domain" description="Cobalamin biosynthesis precorrin-8X methylmutase CobH/CbiC" evidence="6">
    <location>
        <begin position="339"/>
        <end position="415"/>
    </location>
</feature>
<comment type="similarity">
    <text evidence="2">Belongs to the CobH/CbiC family.</text>
</comment>
<dbReference type="InterPro" id="IPR036588">
    <property type="entry name" value="CobH/CbiC_sf"/>
</dbReference>
<dbReference type="GO" id="GO:0016993">
    <property type="term" value="F:precorrin-8X methylmutase activity"/>
    <property type="evidence" value="ECO:0007669"/>
    <property type="project" value="UniProtKB-EC"/>
</dbReference>
<keyword evidence="8" id="KW-1185">Reference proteome</keyword>
<protein>
    <submittedName>
        <fullName evidence="7">Precorrin-8X methylmutase</fullName>
        <ecNumber evidence="7">5.4.99.61</ecNumber>
    </submittedName>
</protein>
<name>A0ABU3DC96_9RHOB</name>
<dbReference type="PANTHER" id="PTHR43588">
    <property type="entry name" value="COBALT-PRECORRIN-8 METHYLMUTASE"/>
    <property type="match status" value="1"/>
</dbReference>
<organism evidence="7 8">
    <name type="scientific">Tropicimonas omnivorans</name>
    <dbReference type="NCBI Taxonomy" id="3075590"/>
    <lineage>
        <taxon>Bacteria</taxon>
        <taxon>Pseudomonadati</taxon>
        <taxon>Pseudomonadota</taxon>
        <taxon>Alphaproteobacteria</taxon>
        <taxon>Rhodobacterales</taxon>
        <taxon>Roseobacteraceae</taxon>
        <taxon>Tropicimonas</taxon>
    </lineage>
</organism>
<evidence type="ECO:0000313" key="8">
    <source>
        <dbReference type="Proteomes" id="UP001265259"/>
    </source>
</evidence>
<dbReference type="EC" id="5.4.99.61" evidence="7"/>
<gene>
    <name evidence="7" type="ORF">RM543_01490</name>
</gene>
<evidence type="ECO:0000256" key="4">
    <source>
        <dbReference type="ARBA" id="ARBA00023235"/>
    </source>
</evidence>
<dbReference type="InterPro" id="IPR003722">
    <property type="entry name" value="Cbl_synth_CobH/CbiC"/>
</dbReference>
<comment type="caution">
    <text evidence="7">The sequence shown here is derived from an EMBL/GenBank/DDBJ whole genome shotgun (WGS) entry which is preliminary data.</text>
</comment>
<dbReference type="PANTHER" id="PTHR43588:SF1">
    <property type="entry name" value="COBALT-PRECORRIN-8 METHYLMUTASE"/>
    <property type="match status" value="1"/>
</dbReference>
<evidence type="ECO:0000256" key="2">
    <source>
        <dbReference type="ARBA" id="ARBA00009774"/>
    </source>
</evidence>
<sequence length="512" mass="53281">MSRTGARAGTMQVFGAYLMVDWSAAAQPRTGPDSIWIARLRAGEVRPELENPATRAEATDRILAMIAEERRAGRRVLAGFDFALGYPEGFAAPFGGDWRGVWSAIAAGLTDGPANANDRFDFAARLNGAFEGDGPFWGNGLKRDVDGLPRTRPKPGPLPRLRHAEARATGSQEVWKLNGIGSVGGQTLTGIAALERIRLETGALVWPFEEVPADGLSEAAGASGGGISGKMNVAGEDLAPVFVEIYPSMVKVPALTGRPLDAAQVAALARGFSRLDLEGRLARMLEERAELPQKALREEASILGLGHETALQTAIDRPAPIPGPAEGVAGRFDTDPATIRAKSFSAIRSEARLDRFGADMQAVVVRLIEACGMAEVADRLAFSGGAATRGRAAMTDLAPVFCDCEMVAAGISAGVATARVRTGIAPDRLGGAVVAIGSDPVALFKLLESLDAGAPRPAVILAFPAGFVGAAESKAELAARPRGCNFITLRGRRGGAAMAAAAVIAMGRGLDG</sequence>
<accession>A0ABU3DC96</accession>
<dbReference type="Proteomes" id="UP001265259">
    <property type="component" value="Unassembled WGS sequence"/>
</dbReference>
<proteinExistence type="inferred from homology"/>